<dbReference type="InterPro" id="IPR011761">
    <property type="entry name" value="ATP-grasp"/>
</dbReference>
<evidence type="ECO:0000313" key="4">
    <source>
        <dbReference type="Proteomes" id="UP001366166"/>
    </source>
</evidence>
<evidence type="ECO:0000259" key="2">
    <source>
        <dbReference type="PROSITE" id="PS50975"/>
    </source>
</evidence>
<keyword evidence="1" id="KW-0067">ATP-binding</keyword>
<keyword evidence="1" id="KW-0547">Nucleotide-binding</keyword>
<evidence type="ECO:0000256" key="1">
    <source>
        <dbReference type="PROSITE-ProRule" id="PRU00409"/>
    </source>
</evidence>
<dbReference type="AlphaFoldDB" id="A0AAU9EIC1"/>
<dbReference type="Gene3D" id="3.30.470.20">
    <property type="entry name" value="ATP-grasp fold, B domain"/>
    <property type="match status" value="1"/>
</dbReference>
<dbReference type="PANTHER" id="PTHR21621">
    <property type="entry name" value="RIBOSOMAL PROTEIN S6 MODIFICATION PROTEIN"/>
    <property type="match status" value="1"/>
</dbReference>
<dbReference type="KEGG" id="dmp:FAK_28210"/>
<dbReference type="RefSeq" id="WP_338600641.1">
    <property type="nucleotide sequence ID" value="NZ_AP028679.1"/>
</dbReference>
<dbReference type="GO" id="GO:0018169">
    <property type="term" value="F:ribosomal S6-glutamic acid ligase activity"/>
    <property type="evidence" value="ECO:0007669"/>
    <property type="project" value="TreeGrafter"/>
</dbReference>
<dbReference type="InterPro" id="IPR013651">
    <property type="entry name" value="ATP-grasp_RimK-type"/>
</dbReference>
<name>A0AAU9EIC1_9BACT</name>
<dbReference type="SUPFAM" id="SSF56059">
    <property type="entry name" value="Glutathione synthetase ATP-binding domain-like"/>
    <property type="match status" value="1"/>
</dbReference>
<sequence>MTRPLVIGARLRRYPQFTTLGPRPNLEDYSPQELELIRRAPVVFYPTEALAPQLAALGKRLFPSLACHLLEGDKIKQTTLFKLLGLPHPRTRVFYGSQRRDIAGHFAFPFVAKKPRASCRGRGVYLIENQAQLDAYLADNKVAYIQERLPIQRDIRVVLIGFEPVCAYWRVPPPGEWRSNVAQGAVVDFAGVPPRAVELAARLARAADLDEVGVDLAMVDGQALLLEFNVKYGRQGPALMGLDVVDYVAQGILAGKLPPPRE</sequence>
<proteinExistence type="predicted"/>
<evidence type="ECO:0000313" key="3">
    <source>
        <dbReference type="EMBL" id="BEQ15755.1"/>
    </source>
</evidence>
<accession>A0AAU9EIC1</accession>
<reference evidence="4" key="1">
    <citation type="journal article" date="2023" name="Arch. Microbiol.">
        <title>Desulfoferula mesophilus gen. nov. sp. nov., a mesophilic sulfate-reducing bacterium isolated from a brackish lake sediment.</title>
        <authorList>
            <person name="Watanabe T."/>
            <person name="Yabe T."/>
            <person name="Tsuji J.M."/>
            <person name="Fukui M."/>
        </authorList>
    </citation>
    <scope>NUCLEOTIDE SEQUENCE [LARGE SCALE GENOMIC DNA]</scope>
    <source>
        <strain evidence="4">12FAK</strain>
    </source>
</reference>
<dbReference type="GO" id="GO:0005524">
    <property type="term" value="F:ATP binding"/>
    <property type="evidence" value="ECO:0007669"/>
    <property type="project" value="UniProtKB-UniRule"/>
</dbReference>
<keyword evidence="4" id="KW-1185">Reference proteome</keyword>
<dbReference type="PANTHER" id="PTHR21621:SF0">
    <property type="entry name" value="BETA-CITRYLGLUTAMATE SYNTHASE B-RELATED"/>
    <property type="match status" value="1"/>
</dbReference>
<dbReference type="Proteomes" id="UP001366166">
    <property type="component" value="Chromosome"/>
</dbReference>
<dbReference type="GO" id="GO:0009432">
    <property type="term" value="P:SOS response"/>
    <property type="evidence" value="ECO:0007669"/>
    <property type="project" value="TreeGrafter"/>
</dbReference>
<feature type="domain" description="ATP-grasp" evidence="2">
    <location>
        <begin position="78"/>
        <end position="258"/>
    </location>
</feature>
<dbReference type="Pfam" id="PF08443">
    <property type="entry name" value="RimK"/>
    <property type="match status" value="1"/>
</dbReference>
<protein>
    <recommendedName>
        <fullName evidence="2">ATP-grasp domain-containing protein</fullName>
    </recommendedName>
</protein>
<organism evidence="3 4">
    <name type="scientific">Desulfoferula mesophila</name>
    <dbReference type="NCBI Taxonomy" id="3058419"/>
    <lineage>
        <taxon>Bacteria</taxon>
        <taxon>Pseudomonadati</taxon>
        <taxon>Thermodesulfobacteriota</taxon>
        <taxon>Desulfarculia</taxon>
        <taxon>Desulfarculales</taxon>
        <taxon>Desulfarculaceae</taxon>
        <taxon>Desulfoferula</taxon>
    </lineage>
</organism>
<dbReference type="PROSITE" id="PS50975">
    <property type="entry name" value="ATP_GRASP"/>
    <property type="match status" value="1"/>
</dbReference>
<dbReference type="GO" id="GO:0046872">
    <property type="term" value="F:metal ion binding"/>
    <property type="evidence" value="ECO:0007669"/>
    <property type="project" value="InterPro"/>
</dbReference>
<dbReference type="GO" id="GO:0005737">
    <property type="term" value="C:cytoplasm"/>
    <property type="evidence" value="ECO:0007669"/>
    <property type="project" value="TreeGrafter"/>
</dbReference>
<gene>
    <name evidence="3" type="ORF">FAK_28210</name>
</gene>
<dbReference type="EMBL" id="AP028679">
    <property type="protein sequence ID" value="BEQ15755.1"/>
    <property type="molecule type" value="Genomic_DNA"/>
</dbReference>